<reference evidence="3" key="1">
    <citation type="submission" date="2018-04" db="EMBL/GenBank/DDBJ databases">
        <title>Whole genome sequencing of Hypsizygus marmoreus.</title>
        <authorList>
            <person name="Choi I.-G."/>
            <person name="Min B."/>
            <person name="Kim J.-G."/>
            <person name="Kim S."/>
            <person name="Oh Y.-L."/>
            <person name="Kong W.-S."/>
            <person name="Park H."/>
            <person name="Jeong J."/>
            <person name="Song E.-S."/>
        </authorList>
    </citation>
    <scope>NUCLEOTIDE SEQUENCE [LARGE SCALE GENOMIC DNA]</scope>
    <source>
        <strain evidence="3">51987-8</strain>
    </source>
</reference>
<accession>A0A369K8Y6</accession>
<proteinExistence type="predicted"/>
<feature type="region of interest" description="Disordered" evidence="1">
    <location>
        <begin position="242"/>
        <end position="293"/>
    </location>
</feature>
<keyword evidence="2" id="KW-0812">Transmembrane</keyword>
<sequence>MVYVNLAFLSFAIGILMTLVRNIDHPYIQSSRTRFLDYFPVLVQRLGQRSPYGTVSRIVAGNFTELGPFEPLAIGMLDTLKPLSDALSTRVHSLMRLTESHSLYWTRVTGILNDLDDAFQLALRFLLFKFVVRETFSHHAATTREAWKLAEAYWAKYTAIIVMTLASIPWYAHAILLITLLLCAMHLDGSREDSSTKRPSLAGPSPSSDPSSTTVMDHPPRLISASQDGLGMCTSEMDITTSHRILTPDRTEASRVQSNNETPSNDGTIASSGSAIGNSIQMESGSQTSEPESLGNAMCWENISRLRLALSRKEHDSIAQPMPSSSSIPFPAIFDVWRSSTPPPPIAKAPLAGLDSNASECESGGELVGQI</sequence>
<feature type="compositionally biased region" description="Polar residues" evidence="1">
    <location>
        <begin position="254"/>
        <end position="268"/>
    </location>
</feature>
<dbReference type="EMBL" id="LUEZ02000012">
    <property type="protein sequence ID" value="RDB28293.1"/>
    <property type="molecule type" value="Genomic_DNA"/>
</dbReference>
<dbReference type="InParanoid" id="A0A369K8Y6"/>
<dbReference type="AlphaFoldDB" id="A0A369K8Y6"/>
<dbReference type="Proteomes" id="UP000076154">
    <property type="component" value="Unassembled WGS sequence"/>
</dbReference>
<feature type="region of interest" description="Disordered" evidence="1">
    <location>
        <begin position="193"/>
        <end position="221"/>
    </location>
</feature>
<feature type="compositionally biased region" description="Polar residues" evidence="1">
    <location>
        <begin position="281"/>
        <end position="291"/>
    </location>
</feature>
<keyword evidence="2" id="KW-1133">Transmembrane helix</keyword>
<gene>
    <name evidence="3" type="ORF">Hypma_001437</name>
</gene>
<evidence type="ECO:0000256" key="2">
    <source>
        <dbReference type="SAM" id="Phobius"/>
    </source>
</evidence>
<evidence type="ECO:0000256" key="1">
    <source>
        <dbReference type="SAM" id="MobiDB-lite"/>
    </source>
</evidence>
<feature type="compositionally biased region" description="Low complexity" evidence="1">
    <location>
        <begin position="269"/>
        <end position="280"/>
    </location>
</feature>
<evidence type="ECO:0000313" key="3">
    <source>
        <dbReference type="EMBL" id="RDB28293.1"/>
    </source>
</evidence>
<evidence type="ECO:0000313" key="4">
    <source>
        <dbReference type="Proteomes" id="UP000076154"/>
    </source>
</evidence>
<feature type="compositionally biased region" description="Low complexity" evidence="1">
    <location>
        <begin position="199"/>
        <end position="212"/>
    </location>
</feature>
<feature type="transmembrane region" description="Helical" evidence="2">
    <location>
        <begin position="170"/>
        <end position="187"/>
    </location>
</feature>
<keyword evidence="2" id="KW-0472">Membrane</keyword>
<comment type="caution">
    <text evidence="3">The sequence shown here is derived from an EMBL/GenBank/DDBJ whole genome shotgun (WGS) entry which is preliminary data.</text>
</comment>
<name>A0A369K8Y6_HYPMA</name>
<keyword evidence="4" id="KW-1185">Reference proteome</keyword>
<organism evidence="3 4">
    <name type="scientific">Hypsizygus marmoreus</name>
    <name type="common">White beech mushroom</name>
    <name type="synonym">Agaricus marmoreus</name>
    <dbReference type="NCBI Taxonomy" id="39966"/>
    <lineage>
        <taxon>Eukaryota</taxon>
        <taxon>Fungi</taxon>
        <taxon>Dikarya</taxon>
        <taxon>Basidiomycota</taxon>
        <taxon>Agaricomycotina</taxon>
        <taxon>Agaricomycetes</taxon>
        <taxon>Agaricomycetidae</taxon>
        <taxon>Agaricales</taxon>
        <taxon>Tricholomatineae</taxon>
        <taxon>Lyophyllaceae</taxon>
        <taxon>Hypsizygus</taxon>
    </lineage>
</organism>
<protein>
    <submittedName>
        <fullName evidence="3">Uncharacterized protein</fullName>
    </submittedName>
</protein>